<accession>A0A1G7HVS2</accession>
<evidence type="ECO:0000259" key="2">
    <source>
        <dbReference type="Pfam" id="PF18216"/>
    </source>
</evidence>
<dbReference type="InterPro" id="IPR002376">
    <property type="entry name" value="Formyl_transf_N"/>
</dbReference>
<gene>
    <name evidence="3" type="ORF">SAMN04488067_101530</name>
</gene>
<keyword evidence="3" id="KW-0808">Transferase</keyword>
<evidence type="ECO:0000313" key="3">
    <source>
        <dbReference type="EMBL" id="SDF04356.1"/>
    </source>
</evidence>
<dbReference type="RefSeq" id="WP_149797498.1">
    <property type="nucleotide sequence ID" value="NZ_FNBO01000001.1"/>
</dbReference>
<dbReference type="PANTHER" id="PTHR11138:SF5">
    <property type="entry name" value="METHIONYL-TRNA FORMYLTRANSFERASE, MITOCHONDRIAL"/>
    <property type="match status" value="1"/>
</dbReference>
<evidence type="ECO:0000313" key="4">
    <source>
        <dbReference type="Proteomes" id="UP000324020"/>
    </source>
</evidence>
<dbReference type="Gene3D" id="3.40.50.12230">
    <property type="match status" value="1"/>
</dbReference>
<dbReference type="AlphaFoldDB" id="A0A1G7HVS2"/>
<feature type="domain" description="Formyl transferase N-terminal" evidence="1">
    <location>
        <begin position="35"/>
        <end position="146"/>
    </location>
</feature>
<dbReference type="EMBL" id="FNBO01000001">
    <property type="protein sequence ID" value="SDF04356.1"/>
    <property type="molecule type" value="Genomic_DNA"/>
</dbReference>
<dbReference type="Pfam" id="PF00551">
    <property type="entry name" value="Formyl_trans_N"/>
    <property type="match status" value="1"/>
</dbReference>
<organism evidence="3 4">
    <name type="scientific">Halorubrum xinjiangense</name>
    <dbReference type="NCBI Taxonomy" id="261291"/>
    <lineage>
        <taxon>Archaea</taxon>
        <taxon>Methanobacteriati</taxon>
        <taxon>Methanobacteriota</taxon>
        <taxon>Stenosarchaea group</taxon>
        <taxon>Halobacteria</taxon>
        <taxon>Halobacteriales</taxon>
        <taxon>Haloferacaceae</taxon>
        <taxon>Halorubrum</taxon>
    </lineage>
</organism>
<dbReference type="Proteomes" id="UP000324020">
    <property type="component" value="Unassembled WGS sequence"/>
</dbReference>
<evidence type="ECO:0000259" key="1">
    <source>
        <dbReference type="Pfam" id="PF00551"/>
    </source>
</evidence>
<protein>
    <submittedName>
        <fullName evidence="3">Methionyl-tRNA formyltransferase</fullName>
    </submittedName>
</protein>
<dbReference type="InterPro" id="IPR036477">
    <property type="entry name" value="Formyl_transf_N_sf"/>
</dbReference>
<name>A0A1G7HVS2_9EURY</name>
<dbReference type="CDD" id="cd08369">
    <property type="entry name" value="FMT_core"/>
    <property type="match status" value="1"/>
</dbReference>
<dbReference type="Pfam" id="PF18216">
    <property type="entry name" value="N_formyltrans_C"/>
    <property type="match status" value="1"/>
</dbReference>
<dbReference type="PANTHER" id="PTHR11138">
    <property type="entry name" value="METHIONYL-TRNA FORMYLTRANSFERASE"/>
    <property type="match status" value="1"/>
</dbReference>
<feature type="domain" description="N-formyltransferase dimerization C-terminal" evidence="2">
    <location>
        <begin position="175"/>
        <end position="223"/>
    </location>
</feature>
<dbReference type="InterPro" id="IPR040660">
    <property type="entry name" value="N_formyltrans_C"/>
</dbReference>
<proteinExistence type="predicted"/>
<dbReference type="GO" id="GO:0005829">
    <property type="term" value="C:cytosol"/>
    <property type="evidence" value="ECO:0007669"/>
    <property type="project" value="TreeGrafter"/>
</dbReference>
<dbReference type="GO" id="GO:0004479">
    <property type="term" value="F:methionyl-tRNA formyltransferase activity"/>
    <property type="evidence" value="ECO:0007669"/>
    <property type="project" value="TreeGrafter"/>
</dbReference>
<reference evidence="3 4" key="1">
    <citation type="submission" date="2016-10" db="EMBL/GenBank/DDBJ databases">
        <authorList>
            <person name="Varghese N."/>
            <person name="Submissions S."/>
        </authorList>
    </citation>
    <scope>NUCLEOTIDE SEQUENCE [LARGE SCALE GENOMIC DNA]</scope>
    <source>
        <strain evidence="3 4">CGMCC 1.3527</strain>
    </source>
</reference>
<dbReference type="SUPFAM" id="SSF53328">
    <property type="entry name" value="Formyltransferase"/>
    <property type="match status" value="1"/>
</dbReference>
<sequence length="225" mass="25734">MSNEIEVVFLGVNDAGMRVYEWLCDRSEVFVRALLTTEEQLTVIEEVKPDLVVSCGYRHIVPESILDVPEMGCLNLHPAYLPYNRGANPNVWSIVEGTPAGVTLHYMDSTLDTGDIVARREVETNFSDTGKDLYQRLEDTQVELFKQTWPDVVGGNVSLTEQEQDEGTYHRTDEFEELCEIDGEETVQAKKFLDRLRALTFPPYDNAKIEVDGETYYIDVEIRRE</sequence>
<dbReference type="OrthoDB" id="199806at2157"/>
<keyword evidence="4" id="KW-1185">Reference proteome</keyword>